<evidence type="ECO:0000259" key="1">
    <source>
        <dbReference type="Pfam" id="PF00535"/>
    </source>
</evidence>
<dbReference type="PANTHER" id="PTHR43179:SF7">
    <property type="entry name" value="RHAMNOSYLTRANSFERASE WBBL"/>
    <property type="match status" value="1"/>
</dbReference>
<evidence type="ECO:0000313" key="3">
    <source>
        <dbReference type="Proteomes" id="UP000245380"/>
    </source>
</evidence>
<evidence type="ECO:0000313" key="2">
    <source>
        <dbReference type="EMBL" id="PWI57890.1"/>
    </source>
</evidence>
<dbReference type="Pfam" id="PF00535">
    <property type="entry name" value="Glycos_transf_2"/>
    <property type="match status" value="1"/>
</dbReference>
<accession>A0A2U3D9C6</accession>
<dbReference type="EMBL" id="MPDK01000008">
    <property type="protein sequence ID" value="PWI57890.1"/>
    <property type="molecule type" value="Genomic_DNA"/>
</dbReference>
<gene>
    <name evidence="2" type="ORF">BM613_06650</name>
</gene>
<dbReference type="Gene3D" id="3.40.50.150">
    <property type="entry name" value="Vaccinia Virus protein VP39"/>
    <property type="match status" value="1"/>
</dbReference>
<name>A0A2U3D9C6_SULT2</name>
<dbReference type="Gene3D" id="3.90.550.10">
    <property type="entry name" value="Spore Coat Polysaccharide Biosynthesis Protein SpsA, Chain A"/>
    <property type="match status" value="1"/>
</dbReference>
<dbReference type="Pfam" id="PF13489">
    <property type="entry name" value="Methyltransf_23"/>
    <property type="match status" value="1"/>
</dbReference>
<dbReference type="AlphaFoldDB" id="A0A2U3D9C6"/>
<keyword evidence="3" id="KW-1185">Reference proteome</keyword>
<dbReference type="InterPro" id="IPR029063">
    <property type="entry name" value="SAM-dependent_MTases_sf"/>
</dbReference>
<organism evidence="2 3">
    <name type="scientific">Sulfoacidibacillus thermotolerans</name>
    <name type="common">Acidibacillus sulfuroxidans</name>
    <dbReference type="NCBI Taxonomy" id="1765684"/>
    <lineage>
        <taxon>Bacteria</taxon>
        <taxon>Bacillati</taxon>
        <taxon>Bacillota</taxon>
        <taxon>Bacilli</taxon>
        <taxon>Bacillales</taxon>
        <taxon>Alicyclobacillaceae</taxon>
        <taxon>Sulfoacidibacillus</taxon>
    </lineage>
</organism>
<dbReference type="Proteomes" id="UP000245380">
    <property type="component" value="Unassembled WGS sequence"/>
</dbReference>
<sequence length="461" mass="52318">MLTSIIIPTLNHWEYTKQCLESIRKFTNTPYEIIVVDNGSNDETVASLRAMNDVLLVENEGNRGFPAACNQGMAVAHGDQLLILNNDVIVSYRWLDNLLHCLYADCRHGAVGPVSNAVSGIQFRPQPYQTIEEYHNFTQDHNHSNPEQWITTLRLVGFCLLIRRDIYNEIGSFDERFGKGTYEDDDYSLRIRRAGYKLIVAADTYVHHFGSVTNRIDPEYRNVLVTNQQKFIEKWGVDPFYSLWLREDLAALVPKVDRVLDVGCACGGLGLTLKNKGISYVAGIELDKNAAIDAQSVLDQVWIGDAGKIQLPFPNQWFDAMVFADVIEHVAQPQHMLKNLLPYLKENGYLIVSIPNVGHLEILHGLLQGTWTYQNAGILDRTHLRFYTLEEIARLFEQVGVAIEFIGMVQDSTPELEALLRELEALTVRLSLKSFGPPFIERCRTVQYYLRARKLSQGASL</sequence>
<dbReference type="CDD" id="cd02440">
    <property type="entry name" value="AdoMet_MTases"/>
    <property type="match status" value="1"/>
</dbReference>
<reference evidence="2 3" key="1">
    <citation type="submission" date="2016-11" db="EMBL/GenBank/DDBJ databases">
        <title>Comparative genomics of Acidibacillus ferroxidans species.</title>
        <authorList>
            <person name="Oliveira G."/>
            <person name="Nunes G."/>
            <person name="Oliveira R."/>
            <person name="Araujo F."/>
            <person name="Salim A."/>
            <person name="Scholte L."/>
            <person name="Morais D."/>
            <person name="Nancucheo I."/>
            <person name="Johnson D.B."/>
            <person name="Grail B."/>
            <person name="Bittencourt J."/>
            <person name="Valadares R."/>
        </authorList>
    </citation>
    <scope>NUCLEOTIDE SEQUENCE [LARGE SCALE GENOMIC DNA]</scope>
    <source>
        <strain evidence="2 3">Y002</strain>
    </source>
</reference>
<dbReference type="SUPFAM" id="SSF53448">
    <property type="entry name" value="Nucleotide-diphospho-sugar transferases"/>
    <property type="match status" value="1"/>
</dbReference>
<protein>
    <recommendedName>
        <fullName evidence="1">Glycosyltransferase 2-like domain-containing protein</fullName>
    </recommendedName>
</protein>
<dbReference type="InterPro" id="IPR001173">
    <property type="entry name" value="Glyco_trans_2-like"/>
</dbReference>
<dbReference type="PANTHER" id="PTHR43179">
    <property type="entry name" value="RHAMNOSYLTRANSFERASE WBBL"/>
    <property type="match status" value="1"/>
</dbReference>
<feature type="domain" description="Glycosyltransferase 2-like" evidence="1">
    <location>
        <begin position="4"/>
        <end position="170"/>
    </location>
</feature>
<proteinExistence type="predicted"/>
<comment type="caution">
    <text evidence="2">The sequence shown here is derived from an EMBL/GenBank/DDBJ whole genome shotgun (WGS) entry which is preliminary data.</text>
</comment>
<dbReference type="SUPFAM" id="SSF53335">
    <property type="entry name" value="S-adenosyl-L-methionine-dependent methyltransferases"/>
    <property type="match status" value="1"/>
</dbReference>
<dbReference type="CDD" id="cd04186">
    <property type="entry name" value="GT_2_like_c"/>
    <property type="match status" value="1"/>
</dbReference>
<dbReference type="InterPro" id="IPR029044">
    <property type="entry name" value="Nucleotide-diphossugar_trans"/>
</dbReference>